<sequence length="445" mass="52808">MVDTADNKQKSTKLLQTQKQNSLIYNFLVSEGDSYKNCHFANDFTGLPALPILGQYNKGNYEFNHVKGLIALECILDDKEKTVMTENSQQKINFPPEIIEKLFNIQNPIIHNQKKQNNNQNNFKNKKPHQNSQDQETNENNPEFLNKIFKTSEKINFYTIFSFHNDKISLKKQNQYNQYNKKMKNSEKKQLKNINQPKSQCIDKNKEAEENQAQLNEIMDYLNNENISEKEMQKKKEEIQKNYFENNLLELNLVPHPFLFQDMSFFQFQKRKVILQPITVIIPEQLKNQANIFQPQQTENRDLSFQNYRSEYLSCHLGKFMSLCFSPNNCKVLVNQEANYQIFYLIFLDNNDESEEDFQLQQQQTKNNNIKKKQKHSVFLYINFSNKNQLNDLIENQLTQAQNIEQLIQNLKSTQEENSPLISHLQQIFIQQTKNEKKNNENQEK</sequence>
<feature type="region of interest" description="Disordered" evidence="2">
    <location>
        <begin position="115"/>
        <end position="141"/>
    </location>
</feature>
<dbReference type="OMA" id="NQYHFLT"/>
<dbReference type="InParanoid" id="A0A0V0QH96"/>
<dbReference type="EMBL" id="LDAU01000170">
    <property type="protein sequence ID" value="KRX01542.1"/>
    <property type="molecule type" value="Genomic_DNA"/>
</dbReference>
<feature type="coiled-coil region" evidence="1">
    <location>
        <begin position="387"/>
        <end position="414"/>
    </location>
</feature>
<comment type="caution">
    <text evidence="3">The sequence shown here is derived from an EMBL/GenBank/DDBJ whole genome shotgun (WGS) entry which is preliminary data.</text>
</comment>
<dbReference type="AlphaFoldDB" id="A0A0V0QH96"/>
<evidence type="ECO:0000256" key="1">
    <source>
        <dbReference type="SAM" id="Coils"/>
    </source>
</evidence>
<gene>
    <name evidence="3" type="ORF">PPERSA_01445</name>
</gene>
<protein>
    <submittedName>
        <fullName evidence="3">Uncharacterized protein</fullName>
    </submittedName>
</protein>
<dbReference type="OrthoDB" id="299597at2759"/>
<reference evidence="3 4" key="1">
    <citation type="journal article" date="2015" name="Sci. Rep.">
        <title>Genome of the facultative scuticociliatosis pathogen Pseudocohnilembus persalinus provides insight into its virulence through horizontal gene transfer.</title>
        <authorList>
            <person name="Xiong J."/>
            <person name="Wang G."/>
            <person name="Cheng J."/>
            <person name="Tian M."/>
            <person name="Pan X."/>
            <person name="Warren A."/>
            <person name="Jiang C."/>
            <person name="Yuan D."/>
            <person name="Miao W."/>
        </authorList>
    </citation>
    <scope>NUCLEOTIDE SEQUENCE [LARGE SCALE GENOMIC DNA]</scope>
    <source>
        <strain evidence="3">36N120E</strain>
    </source>
</reference>
<evidence type="ECO:0000313" key="3">
    <source>
        <dbReference type="EMBL" id="KRX01542.1"/>
    </source>
</evidence>
<dbReference type="Proteomes" id="UP000054937">
    <property type="component" value="Unassembled WGS sequence"/>
</dbReference>
<feature type="compositionally biased region" description="Polar residues" evidence="2">
    <location>
        <begin position="132"/>
        <end position="141"/>
    </location>
</feature>
<accession>A0A0V0QH96</accession>
<keyword evidence="1" id="KW-0175">Coiled coil</keyword>
<organism evidence="3 4">
    <name type="scientific">Pseudocohnilembus persalinus</name>
    <name type="common">Ciliate</name>
    <dbReference type="NCBI Taxonomy" id="266149"/>
    <lineage>
        <taxon>Eukaryota</taxon>
        <taxon>Sar</taxon>
        <taxon>Alveolata</taxon>
        <taxon>Ciliophora</taxon>
        <taxon>Intramacronucleata</taxon>
        <taxon>Oligohymenophorea</taxon>
        <taxon>Scuticociliatia</taxon>
        <taxon>Philasterida</taxon>
        <taxon>Pseudocohnilembidae</taxon>
        <taxon>Pseudocohnilembus</taxon>
    </lineage>
</organism>
<proteinExistence type="predicted"/>
<keyword evidence="4" id="KW-1185">Reference proteome</keyword>
<evidence type="ECO:0000256" key="2">
    <source>
        <dbReference type="SAM" id="MobiDB-lite"/>
    </source>
</evidence>
<evidence type="ECO:0000313" key="4">
    <source>
        <dbReference type="Proteomes" id="UP000054937"/>
    </source>
</evidence>
<feature type="coiled-coil region" evidence="1">
    <location>
        <begin position="169"/>
        <end position="242"/>
    </location>
</feature>
<name>A0A0V0QH96_PSEPJ</name>